<evidence type="ECO:0000313" key="6">
    <source>
        <dbReference type="Proteomes" id="UP000326565"/>
    </source>
</evidence>
<dbReference type="Proteomes" id="UP000326565">
    <property type="component" value="Unassembled WGS sequence"/>
</dbReference>
<dbReference type="GO" id="GO:0003677">
    <property type="term" value="F:DNA binding"/>
    <property type="evidence" value="ECO:0007669"/>
    <property type="project" value="UniProtKB-KW"/>
</dbReference>
<evidence type="ECO:0000256" key="1">
    <source>
        <dbReference type="ARBA" id="ARBA00023015"/>
    </source>
</evidence>
<keyword evidence="2" id="KW-0238">DNA-binding</keyword>
<gene>
    <name evidence="5" type="ORF">BDV29DRAFT_200685</name>
</gene>
<reference evidence="5 6" key="1">
    <citation type="submission" date="2019-04" db="EMBL/GenBank/DDBJ databases">
        <title>Friends and foes A comparative genomics study of 23 Aspergillus species from section Flavi.</title>
        <authorList>
            <consortium name="DOE Joint Genome Institute"/>
            <person name="Kjaerbolling I."/>
            <person name="Vesth T."/>
            <person name="Frisvad J.C."/>
            <person name="Nybo J.L."/>
            <person name="Theobald S."/>
            <person name="Kildgaard S."/>
            <person name="Isbrandt T."/>
            <person name="Kuo A."/>
            <person name="Sato A."/>
            <person name="Lyhne E.K."/>
            <person name="Kogle M.E."/>
            <person name="Wiebenga A."/>
            <person name="Kun R.S."/>
            <person name="Lubbers R.J."/>
            <person name="Makela M.R."/>
            <person name="Barry K."/>
            <person name="Chovatia M."/>
            <person name="Clum A."/>
            <person name="Daum C."/>
            <person name="Haridas S."/>
            <person name="He G."/>
            <person name="LaButti K."/>
            <person name="Lipzen A."/>
            <person name="Mondo S."/>
            <person name="Riley R."/>
            <person name="Salamov A."/>
            <person name="Simmons B.A."/>
            <person name="Magnuson J.K."/>
            <person name="Henrissat B."/>
            <person name="Mortensen U.H."/>
            <person name="Larsen T.O."/>
            <person name="Devries R.P."/>
            <person name="Grigoriev I.V."/>
            <person name="Machida M."/>
            <person name="Baker S.E."/>
            <person name="Andersen M.R."/>
        </authorList>
    </citation>
    <scope>NUCLEOTIDE SEQUENCE [LARGE SCALE GENOMIC DNA]</scope>
    <source>
        <strain evidence="5 6">CBS 151.66</strain>
    </source>
</reference>
<dbReference type="AlphaFoldDB" id="A0A5N5X970"/>
<keyword evidence="3" id="KW-0804">Transcription</keyword>
<dbReference type="SUPFAM" id="SSF57701">
    <property type="entry name" value="Zn2/Cys6 DNA-binding domain"/>
    <property type="match status" value="1"/>
</dbReference>
<keyword evidence="1" id="KW-0805">Transcription regulation</keyword>
<organism evidence="5 6">
    <name type="scientific">Aspergillus leporis</name>
    <dbReference type="NCBI Taxonomy" id="41062"/>
    <lineage>
        <taxon>Eukaryota</taxon>
        <taxon>Fungi</taxon>
        <taxon>Dikarya</taxon>
        <taxon>Ascomycota</taxon>
        <taxon>Pezizomycotina</taxon>
        <taxon>Eurotiomycetes</taxon>
        <taxon>Eurotiomycetidae</taxon>
        <taxon>Eurotiales</taxon>
        <taxon>Aspergillaceae</taxon>
        <taxon>Aspergillus</taxon>
        <taxon>Aspergillus subgen. Circumdati</taxon>
    </lineage>
</organism>
<evidence type="ECO:0000256" key="4">
    <source>
        <dbReference type="ARBA" id="ARBA00023242"/>
    </source>
</evidence>
<keyword evidence="4" id="KW-0539">Nucleus</keyword>
<dbReference type="EMBL" id="ML732189">
    <property type="protein sequence ID" value="KAB8075810.1"/>
    <property type="molecule type" value="Genomic_DNA"/>
</dbReference>
<evidence type="ECO:0008006" key="7">
    <source>
        <dbReference type="Google" id="ProtNLM"/>
    </source>
</evidence>
<dbReference type="GO" id="GO:0000981">
    <property type="term" value="F:DNA-binding transcription factor activity, RNA polymerase II-specific"/>
    <property type="evidence" value="ECO:0007669"/>
    <property type="project" value="InterPro"/>
</dbReference>
<protein>
    <recommendedName>
        <fullName evidence="7">Zn(2)-C6 fungal-type domain-containing protein</fullName>
    </recommendedName>
</protein>
<keyword evidence="6" id="KW-1185">Reference proteome</keyword>
<evidence type="ECO:0000256" key="2">
    <source>
        <dbReference type="ARBA" id="ARBA00023125"/>
    </source>
</evidence>
<evidence type="ECO:0000313" key="5">
    <source>
        <dbReference type="EMBL" id="KAB8075810.1"/>
    </source>
</evidence>
<dbReference type="GO" id="GO:0008270">
    <property type="term" value="F:zinc ion binding"/>
    <property type="evidence" value="ECO:0007669"/>
    <property type="project" value="InterPro"/>
</dbReference>
<proteinExistence type="predicted"/>
<accession>A0A5N5X970</accession>
<dbReference type="InterPro" id="IPR036864">
    <property type="entry name" value="Zn2-C6_fun-type_DNA-bd_sf"/>
</dbReference>
<sequence>MVSAEQLAPQVCVTCKMRKKKWDKVLQFCGYCNRKRLDCQYASQLPLPTHATPSGKDIGLECVHPLIRSSLLLIDPISDLMPSEMFSLGALMDLTGIDTTLYLQACRIIQKTNQFVDDISVRYFQGIYGLVPIISRKPSFSALLLSICLVTYYPDILPQRPQPVCRQSLYFAKNERPKASQSIGEEEEATNTWWGIVILERLFFCDLSTPDQPFATEIPSYTELGTILEYAARAAWLLDQIIENTKISDLDTLLIKFDELDGSLQSFLGILMEECHGVWLTWQHASYMIGSLPQSCIYVTWTALKHIHNSAGSKNEWPFWETDKD</sequence>
<dbReference type="OrthoDB" id="3862662at2759"/>
<name>A0A5N5X970_9EURO</name>
<evidence type="ECO:0000256" key="3">
    <source>
        <dbReference type="ARBA" id="ARBA00023163"/>
    </source>
</evidence>